<dbReference type="EMBL" id="CADCUK010000090">
    <property type="protein sequence ID" value="CAA9371557.1"/>
    <property type="molecule type" value="Genomic_DNA"/>
</dbReference>
<name>A0A6J4MX67_9ACTN</name>
<evidence type="ECO:0000256" key="1">
    <source>
        <dbReference type="SAM" id="Phobius"/>
    </source>
</evidence>
<evidence type="ECO:0000313" key="2">
    <source>
        <dbReference type="EMBL" id="CAA9371557.1"/>
    </source>
</evidence>
<reference evidence="2" key="1">
    <citation type="submission" date="2020-02" db="EMBL/GenBank/DDBJ databases">
        <authorList>
            <person name="Meier V. D."/>
        </authorList>
    </citation>
    <scope>NUCLEOTIDE SEQUENCE</scope>
    <source>
        <strain evidence="2">AVDCRST_MAG47</strain>
    </source>
</reference>
<accession>A0A6J4MX67</accession>
<keyword evidence="1" id="KW-0812">Transmembrane</keyword>
<sequence length="147" mass="15690">MRLRRVDERGTALVEAVWLVLLLLAPLVYVLVAVFDVQRASYAVSGAARAAARAYSLAPDEASAPERARSAAAVALRDHDIDLGDVELHVTCTPTPGNCLAPGAVVRVELSHQVRLPMAPSALGGDAPSFRVESSHTVAYGTYREDR</sequence>
<feature type="transmembrane region" description="Helical" evidence="1">
    <location>
        <begin position="12"/>
        <end position="35"/>
    </location>
</feature>
<dbReference type="AlphaFoldDB" id="A0A6J4MX67"/>
<keyword evidence="1" id="KW-0472">Membrane</keyword>
<protein>
    <recommendedName>
        <fullName evidence="3">Flp pilus assembly protein TadG</fullName>
    </recommendedName>
</protein>
<proteinExistence type="predicted"/>
<keyword evidence="1" id="KW-1133">Transmembrane helix</keyword>
<organism evidence="2">
    <name type="scientific">uncultured Nocardioidaceae bacterium</name>
    <dbReference type="NCBI Taxonomy" id="253824"/>
    <lineage>
        <taxon>Bacteria</taxon>
        <taxon>Bacillati</taxon>
        <taxon>Actinomycetota</taxon>
        <taxon>Actinomycetes</taxon>
        <taxon>Propionibacteriales</taxon>
        <taxon>Nocardioidaceae</taxon>
        <taxon>environmental samples</taxon>
    </lineage>
</organism>
<evidence type="ECO:0008006" key="3">
    <source>
        <dbReference type="Google" id="ProtNLM"/>
    </source>
</evidence>
<gene>
    <name evidence="2" type="ORF">AVDCRST_MAG47-1287</name>
</gene>